<protein>
    <submittedName>
        <fullName evidence="2">Uncharacterized protein</fullName>
    </submittedName>
</protein>
<evidence type="ECO:0000313" key="2">
    <source>
        <dbReference type="EnsemblPlants" id="Zm00001eb192330_P001"/>
    </source>
</evidence>
<dbReference type="FunCoup" id="A0A804NWU8">
    <property type="interactions" value="1472"/>
</dbReference>
<feature type="region of interest" description="Disordered" evidence="1">
    <location>
        <begin position="1"/>
        <end position="36"/>
    </location>
</feature>
<sequence>MPPRRKRRAPPAKSQRQTEPDPQPQVPPGADAPLEERLIWGSQQESERRITAIKAIKDAEAGNIHYQLQLARSYYSEEQLEGNAMQYFQENLHNLSVVPNEEYDVLELKWNNGGEWMIGDFADDRTLRASIASFTAADGLQFPRDSDFYTRTSNFSDFAWSEQPEGQMAGASEAFQTPGAVSNRLSCGMTPKTVRLPKNGEMLLSVHGSPLGVYKEENLAAIEGIALVLLLVSQAEAPLGVFLLTTFLIPESGNGSEDAP</sequence>
<dbReference type="EnsemblPlants" id="Zm00001eb192330_T001">
    <property type="protein sequence ID" value="Zm00001eb192330_P001"/>
    <property type="gene ID" value="Zm00001eb192330"/>
</dbReference>
<proteinExistence type="evidence at protein level"/>
<keyword evidence="3" id="KW-1185">Reference proteome</keyword>
<dbReference type="PANTHER" id="PTHR37248">
    <property type="entry name" value="TRANSLATION INITIATION FACTOR"/>
    <property type="match status" value="1"/>
</dbReference>
<dbReference type="Gramene" id="Zm00001eb192330_T001">
    <property type="protein sequence ID" value="Zm00001eb192330_P001"/>
    <property type="gene ID" value="Zm00001eb192330"/>
</dbReference>
<evidence type="ECO:0000256" key="1">
    <source>
        <dbReference type="SAM" id="MobiDB-lite"/>
    </source>
</evidence>
<reference evidence="3" key="1">
    <citation type="journal article" date="2009" name="Science">
        <title>The B73 maize genome: complexity, diversity, and dynamics.</title>
        <authorList>
            <person name="Schnable P.S."/>
            <person name="Ware D."/>
            <person name="Fulton R.S."/>
            <person name="Stein J.C."/>
            <person name="Wei F."/>
            <person name="Pasternak S."/>
            <person name="Liang C."/>
            <person name="Zhang J."/>
            <person name="Fulton L."/>
            <person name="Graves T.A."/>
            <person name="Minx P."/>
            <person name="Reily A.D."/>
            <person name="Courtney L."/>
            <person name="Kruchowski S.S."/>
            <person name="Tomlinson C."/>
            <person name="Strong C."/>
            <person name="Delehaunty K."/>
            <person name="Fronick C."/>
            <person name="Courtney B."/>
            <person name="Rock S.M."/>
            <person name="Belter E."/>
            <person name="Du F."/>
            <person name="Kim K."/>
            <person name="Abbott R.M."/>
            <person name="Cotton M."/>
            <person name="Levy A."/>
            <person name="Marchetto P."/>
            <person name="Ochoa K."/>
            <person name="Jackson S.M."/>
            <person name="Gillam B."/>
            <person name="Chen W."/>
            <person name="Yan L."/>
            <person name="Higginbotham J."/>
            <person name="Cardenas M."/>
            <person name="Waligorski J."/>
            <person name="Applebaum E."/>
            <person name="Phelps L."/>
            <person name="Falcone J."/>
            <person name="Kanchi K."/>
            <person name="Thane T."/>
            <person name="Scimone A."/>
            <person name="Thane N."/>
            <person name="Henke J."/>
            <person name="Wang T."/>
            <person name="Ruppert J."/>
            <person name="Shah N."/>
            <person name="Rotter K."/>
            <person name="Hodges J."/>
            <person name="Ingenthron E."/>
            <person name="Cordes M."/>
            <person name="Kohlberg S."/>
            <person name="Sgro J."/>
            <person name="Delgado B."/>
            <person name="Mead K."/>
            <person name="Chinwalla A."/>
            <person name="Leonard S."/>
            <person name="Crouse K."/>
            <person name="Collura K."/>
            <person name="Kudrna D."/>
            <person name="Currie J."/>
            <person name="He R."/>
            <person name="Angelova A."/>
            <person name="Rajasekar S."/>
            <person name="Mueller T."/>
            <person name="Lomeli R."/>
            <person name="Scara G."/>
            <person name="Ko A."/>
            <person name="Delaney K."/>
            <person name="Wissotski M."/>
            <person name="Lopez G."/>
            <person name="Campos D."/>
            <person name="Braidotti M."/>
            <person name="Ashley E."/>
            <person name="Golser W."/>
            <person name="Kim H."/>
            <person name="Lee S."/>
            <person name="Lin J."/>
            <person name="Dujmic Z."/>
            <person name="Kim W."/>
            <person name="Talag J."/>
            <person name="Zuccolo A."/>
            <person name="Fan C."/>
            <person name="Sebastian A."/>
            <person name="Kramer M."/>
            <person name="Spiegel L."/>
            <person name="Nascimento L."/>
            <person name="Zutavern T."/>
            <person name="Miller B."/>
            <person name="Ambroise C."/>
            <person name="Muller S."/>
            <person name="Spooner W."/>
            <person name="Narechania A."/>
            <person name="Ren L."/>
            <person name="Wei S."/>
            <person name="Kumari S."/>
            <person name="Faga B."/>
            <person name="Levy M.J."/>
            <person name="McMahan L."/>
            <person name="Van Buren P."/>
            <person name="Vaughn M.W."/>
            <person name="Ying K."/>
            <person name="Yeh C.-T."/>
            <person name="Emrich S.J."/>
            <person name="Jia Y."/>
            <person name="Kalyanaraman A."/>
            <person name="Hsia A.-P."/>
            <person name="Barbazuk W.B."/>
            <person name="Baucom R.S."/>
            <person name="Brutnell T.P."/>
            <person name="Carpita N.C."/>
            <person name="Chaparro C."/>
            <person name="Chia J.-M."/>
            <person name="Deragon J.-M."/>
            <person name="Estill J.C."/>
            <person name="Fu Y."/>
            <person name="Jeddeloh J.A."/>
            <person name="Han Y."/>
            <person name="Lee H."/>
            <person name="Li P."/>
            <person name="Lisch D.R."/>
            <person name="Liu S."/>
            <person name="Liu Z."/>
            <person name="Nagel D.H."/>
            <person name="McCann M.C."/>
            <person name="SanMiguel P."/>
            <person name="Myers A.M."/>
            <person name="Nettleton D."/>
            <person name="Nguyen J."/>
            <person name="Penning B.W."/>
            <person name="Ponnala L."/>
            <person name="Schneider K.L."/>
            <person name="Schwartz D.C."/>
            <person name="Sharma A."/>
            <person name="Soderlund C."/>
            <person name="Springer N.M."/>
            <person name="Sun Q."/>
            <person name="Wang H."/>
            <person name="Waterman M."/>
            <person name="Westerman R."/>
            <person name="Wolfgruber T.K."/>
            <person name="Yang L."/>
            <person name="Yu Y."/>
            <person name="Zhang L."/>
            <person name="Zhou S."/>
            <person name="Zhu Q."/>
            <person name="Bennetzen J.L."/>
            <person name="Dawe R.K."/>
            <person name="Jiang J."/>
            <person name="Jiang N."/>
            <person name="Presting G.G."/>
            <person name="Wessler S.R."/>
            <person name="Aluru S."/>
            <person name="Martienssen R.A."/>
            <person name="Clifton S.W."/>
            <person name="McCombie W.R."/>
            <person name="Wing R.A."/>
            <person name="Wilson R.K."/>
        </authorList>
    </citation>
    <scope>NUCLEOTIDE SEQUENCE [LARGE SCALE GENOMIC DNA]</scope>
    <source>
        <strain evidence="3">cv. B73</strain>
    </source>
</reference>
<reference evidence="2" key="2">
    <citation type="submission" date="2019-07" db="EMBL/GenBank/DDBJ databases">
        <authorList>
            <person name="Seetharam A."/>
            <person name="Woodhouse M."/>
            <person name="Cannon E."/>
        </authorList>
    </citation>
    <scope>NUCLEOTIDE SEQUENCE [LARGE SCALE GENOMIC DNA]</scope>
    <source>
        <strain evidence="2">cv. B73</strain>
    </source>
</reference>
<gene>
    <name evidence="2" type="primary">LOC100274234</name>
</gene>
<name>A0A804NWU8_MAIZE</name>
<reference evidence="2" key="3">
    <citation type="submission" date="2021-05" db="UniProtKB">
        <authorList>
            <consortium name="EnsemblPlants"/>
        </authorList>
    </citation>
    <scope>IDENTIFICATION</scope>
    <source>
        <strain evidence="2">cv. B73</strain>
    </source>
</reference>
<dbReference type="AlphaFoldDB" id="A0A804NWU8"/>
<dbReference type="PANTHER" id="PTHR37248:SF1">
    <property type="entry name" value="TRANSLATION INITIATION FACTOR"/>
    <property type="match status" value="1"/>
</dbReference>
<dbReference type="InParanoid" id="A0A804NWU8"/>
<organism evidence="2 3">
    <name type="scientific">Zea mays</name>
    <name type="common">Maize</name>
    <dbReference type="NCBI Taxonomy" id="4577"/>
    <lineage>
        <taxon>Eukaryota</taxon>
        <taxon>Viridiplantae</taxon>
        <taxon>Streptophyta</taxon>
        <taxon>Embryophyta</taxon>
        <taxon>Tracheophyta</taxon>
        <taxon>Spermatophyta</taxon>
        <taxon>Magnoliopsida</taxon>
        <taxon>Liliopsida</taxon>
        <taxon>Poales</taxon>
        <taxon>Poaceae</taxon>
        <taxon>PACMAD clade</taxon>
        <taxon>Panicoideae</taxon>
        <taxon>Andropogonodae</taxon>
        <taxon>Andropogoneae</taxon>
        <taxon>Tripsacinae</taxon>
        <taxon>Zea</taxon>
    </lineage>
</organism>
<evidence type="ECO:0007829" key="4">
    <source>
        <dbReference type="PeptideAtlas" id="A0A804NWU8"/>
    </source>
</evidence>
<dbReference type="Proteomes" id="UP000007305">
    <property type="component" value="Chromosome 4"/>
</dbReference>
<accession>A0A804NWU8</accession>
<keyword evidence="4" id="KW-1267">Proteomics identification</keyword>
<evidence type="ECO:0000313" key="3">
    <source>
        <dbReference type="Proteomes" id="UP000007305"/>
    </source>
</evidence>
<dbReference type="OrthoDB" id="1920481at2759"/>
<feature type="compositionally biased region" description="Basic residues" evidence="1">
    <location>
        <begin position="1"/>
        <end position="10"/>
    </location>
</feature>